<keyword evidence="2" id="KW-1185">Reference proteome</keyword>
<organism evidence="1 2">
    <name type="scientific">Streptomyces violaceorubidus</name>
    <dbReference type="NCBI Taxonomy" id="284042"/>
    <lineage>
        <taxon>Bacteria</taxon>
        <taxon>Bacillati</taxon>
        <taxon>Actinomycetota</taxon>
        <taxon>Actinomycetes</taxon>
        <taxon>Kitasatosporales</taxon>
        <taxon>Streptomycetaceae</taxon>
        <taxon>Streptomyces</taxon>
    </lineage>
</organism>
<accession>A0ABV1STH5</accession>
<evidence type="ECO:0000313" key="1">
    <source>
        <dbReference type="EMBL" id="MER6165017.1"/>
    </source>
</evidence>
<dbReference type="EMBL" id="JBEOZY010000007">
    <property type="protein sequence ID" value="MER6165017.1"/>
    <property type="molecule type" value="Genomic_DNA"/>
</dbReference>
<evidence type="ECO:0000313" key="2">
    <source>
        <dbReference type="Proteomes" id="UP001496720"/>
    </source>
</evidence>
<reference evidence="1 2" key="1">
    <citation type="submission" date="2024-06" db="EMBL/GenBank/DDBJ databases">
        <title>The Natural Products Discovery Center: Release of the First 8490 Sequenced Strains for Exploring Actinobacteria Biosynthetic Diversity.</title>
        <authorList>
            <person name="Kalkreuter E."/>
            <person name="Kautsar S.A."/>
            <person name="Yang D."/>
            <person name="Bader C.D."/>
            <person name="Teijaro C.N."/>
            <person name="Fluegel L."/>
            <person name="Davis C.M."/>
            <person name="Simpson J.R."/>
            <person name="Lauterbach L."/>
            <person name="Steele A.D."/>
            <person name="Gui C."/>
            <person name="Meng S."/>
            <person name="Li G."/>
            <person name="Viehrig K."/>
            <person name="Ye F."/>
            <person name="Su P."/>
            <person name="Kiefer A.F."/>
            <person name="Nichols A."/>
            <person name="Cepeda A.J."/>
            <person name="Yan W."/>
            <person name="Fan B."/>
            <person name="Jiang Y."/>
            <person name="Adhikari A."/>
            <person name="Zheng C.-J."/>
            <person name="Schuster L."/>
            <person name="Cowan T.M."/>
            <person name="Smanski M.J."/>
            <person name="Chevrette M.G."/>
            <person name="De Carvalho L.P.S."/>
            <person name="Shen B."/>
        </authorList>
    </citation>
    <scope>NUCLEOTIDE SEQUENCE [LARGE SCALE GENOMIC DNA]</scope>
    <source>
        <strain evidence="1 2">NPDC001615</strain>
    </source>
</reference>
<gene>
    <name evidence="1" type="ORF">ABT188_10650</name>
</gene>
<comment type="caution">
    <text evidence="1">The sequence shown here is derived from an EMBL/GenBank/DDBJ whole genome shotgun (WGS) entry which is preliminary data.</text>
</comment>
<dbReference type="Proteomes" id="UP001496720">
    <property type="component" value="Unassembled WGS sequence"/>
</dbReference>
<sequence>MNVTAHLGLASADVTLATWPNLHGDWTPVVYPTLLETIGLHAALSVAIDALHVANHLADV</sequence>
<proteinExistence type="predicted"/>
<protein>
    <submittedName>
        <fullName evidence="1">Uncharacterized protein</fullName>
    </submittedName>
</protein>
<dbReference type="RefSeq" id="WP_352146887.1">
    <property type="nucleotide sequence ID" value="NZ_JBEOZY010000007.1"/>
</dbReference>
<name>A0ABV1STH5_9ACTN</name>